<dbReference type="KEGG" id="fes:HER31_11400"/>
<keyword evidence="3" id="KW-1185">Reference proteome</keyword>
<dbReference type="EMBL" id="CP051180">
    <property type="protein sequence ID" value="QIZ77435.1"/>
    <property type="molecule type" value="Genomic_DNA"/>
</dbReference>
<keyword evidence="1" id="KW-0175">Coiled coil</keyword>
<name>A0A6H1UEB7_9GAMM</name>
<evidence type="ECO:0000256" key="1">
    <source>
        <dbReference type="SAM" id="Coils"/>
    </source>
</evidence>
<dbReference type="AlphaFoldDB" id="A0A6H1UEB7"/>
<gene>
    <name evidence="2" type="ORF">HER31_11400</name>
</gene>
<reference evidence="2 3" key="1">
    <citation type="submission" date="2020-04" db="EMBL/GenBank/DDBJ databases">
        <title>Ferrimonas sp. S7 isolated from sea water.</title>
        <authorList>
            <person name="Bae S.S."/>
            <person name="Baek K."/>
        </authorList>
    </citation>
    <scope>NUCLEOTIDE SEQUENCE [LARGE SCALE GENOMIC DNA]</scope>
    <source>
        <strain evidence="2 3">S7</strain>
    </source>
</reference>
<evidence type="ECO:0000313" key="2">
    <source>
        <dbReference type="EMBL" id="QIZ77435.1"/>
    </source>
</evidence>
<proteinExistence type="predicted"/>
<evidence type="ECO:0000313" key="3">
    <source>
        <dbReference type="Proteomes" id="UP000501602"/>
    </source>
</evidence>
<protein>
    <submittedName>
        <fullName evidence="2">Uncharacterized protein</fullName>
    </submittedName>
</protein>
<dbReference type="PROSITE" id="PS51257">
    <property type="entry name" value="PROKAR_LIPOPROTEIN"/>
    <property type="match status" value="1"/>
</dbReference>
<feature type="coiled-coil region" evidence="1">
    <location>
        <begin position="278"/>
        <end position="330"/>
    </location>
</feature>
<organism evidence="2 3">
    <name type="scientific">Ferrimonas lipolytica</name>
    <dbReference type="NCBI Taxonomy" id="2724191"/>
    <lineage>
        <taxon>Bacteria</taxon>
        <taxon>Pseudomonadati</taxon>
        <taxon>Pseudomonadota</taxon>
        <taxon>Gammaproteobacteria</taxon>
        <taxon>Alteromonadales</taxon>
        <taxon>Ferrimonadaceae</taxon>
        <taxon>Ferrimonas</taxon>
    </lineage>
</organism>
<dbReference type="RefSeq" id="WP_168660695.1">
    <property type="nucleotide sequence ID" value="NZ_CP051180.1"/>
</dbReference>
<accession>A0A6H1UEB7</accession>
<sequence length="330" mass="38059">MMEHIIRVVILCLGLSLFGCSTTHITEVDSMALPPSYQAMIGELVQRRQPITTQLEDDELSWYATEQMTLAAEQWQLGDQQFQIFRADPVRMNEQVGMFSKRSRYQITRDGYSNAELALERAQQIRIDAAHILATAFNNREVLDSLVANKHFPDDYRDVEQQLKRLVDLIASDEADQAGAQLGGLVSNQNELEVATVRAIYAATLELELERLQDDEIDEAAPRSYIKAKNRLDNLIEYASQQPRKLETVWSLAEETRLELEHCRQIGEAIQHLDDASNRQKEKFLLSLEKQLEQLAHQMEQVPQRQRDLLAQLQQLNRRLKELLNQYGEQ</sequence>
<dbReference type="Proteomes" id="UP000501602">
    <property type="component" value="Chromosome"/>
</dbReference>